<reference evidence="1" key="1">
    <citation type="journal article" date="2020" name="Nature">
        <title>Giant virus diversity and host interactions through global metagenomics.</title>
        <authorList>
            <person name="Schulz F."/>
            <person name="Roux S."/>
            <person name="Paez-Espino D."/>
            <person name="Jungbluth S."/>
            <person name="Walsh D.A."/>
            <person name="Denef V.J."/>
            <person name="McMahon K.D."/>
            <person name="Konstantinidis K.T."/>
            <person name="Eloe-Fadrosh E.A."/>
            <person name="Kyrpides N.C."/>
            <person name="Woyke T."/>
        </authorList>
    </citation>
    <scope>NUCLEOTIDE SEQUENCE</scope>
    <source>
        <strain evidence="1">GVMAG-M-3300020185-18</strain>
    </source>
</reference>
<organism evidence="1">
    <name type="scientific">viral metagenome</name>
    <dbReference type="NCBI Taxonomy" id="1070528"/>
    <lineage>
        <taxon>unclassified sequences</taxon>
        <taxon>metagenomes</taxon>
        <taxon>organismal metagenomes</taxon>
    </lineage>
</organism>
<evidence type="ECO:0000313" key="1">
    <source>
        <dbReference type="EMBL" id="QHS98543.1"/>
    </source>
</evidence>
<name>A0A6C0C4U4_9ZZZZ</name>
<dbReference type="AlphaFoldDB" id="A0A6C0C4U4"/>
<sequence>MFASLERKIISKNYDEHIDYKNGSNIWSYKYKDYPIDQITLDYDKTIDKYIFSFPMKTGNINYTSYFDSYSKAIKYMHFVINDYL</sequence>
<accession>A0A6C0C4U4</accession>
<protein>
    <submittedName>
        <fullName evidence="1">Uncharacterized protein</fullName>
    </submittedName>
</protein>
<proteinExistence type="predicted"/>
<dbReference type="EMBL" id="MN739318">
    <property type="protein sequence ID" value="QHS98543.1"/>
    <property type="molecule type" value="Genomic_DNA"/>
</dbReference>